<name>A0A4R1I662_ANCAQ</name>
<dbReference type="InterPro" id="IPR025048">
    <property type="entry name" value="DUF3987"/>
</dbReference>
<organism evidence="1 2">
    <name type="scientific">Ancylobacter aquaticus</name>
    <dbReference type="NCBI Taxonomy" id="100"/>
    <lineage>
        <taxon>Bacteria</taxon>
        <taxon>Pseudomonadati</taxon>
        <taxon>Pseudomonadota</taxon>
        <taxon>Alphaproteobacteria</taxon>
        <taxon>Hyphomicrobiales</taxon>
        <taxon>Xanthobacteraceae</taxon>
        <taxon>Ancylobacter</taxon>
    </lineage>
</organism>
<dbReference type="RefSeq" id="WP_280960227.1">
    <property type="nucleotide sequence ID" value="NZ_SMFY01000002.1"/>
</dbReference>
<protein>
    <submittedName>
        <fullName evidence="1">Uncharacterized protein DUF3987</fullName>
    </submittedName>
</protein>
<proteinExistence type="predicted"/>
<evidence type="ECO:0000313" key="2">
    <source>
        <dbReference type="Proteomes" id="UP000295030"/>
    </source>
</evidence>
<reference evidence="1 2" key="1">
    <citation type="submission" date="2019-03" db="EMBL/GenBank/DDBJ databases">
        <title>Genomic Encyclopedia of Type Strains, Phase IV (KMG-IV): sequencing the most valuable type-strain genomes for metagenomic binning, comparative biology and taxonomic classification.</title>
        <authorList>
            <person name="Goeker M."/>
        </authorList>
    </citation>
    <scope>NUCLEOTIDE SEQUENCE [LARGE SCALE GENOMIC DNA]</scope>
    <source>
        <strain evidence="1 2">DSM 101</strain>
    </source>
</reference>
<gene>
    <name evidence="1" type="ORF">EV667_3248</name>
</gene>
<dbReference type="Proteomes" id="UP000295030">
    <property type="component" value="Unassembled WGS sequence"/>
</dbReference>
<dbReference type="AlphaFoldDB" id="A0A4R1I662"/>
<dbReference type="Pfam" id="PF13148">
    <property type="entry name" value="DUF3987"/>
    <property type="match status" value="1"/>
</dbReference>
<comment type="caution">
    <text evidence="1">The sequence shown here is derived from an EMBL/GenBank/DDBJ whole genome shotgun (WGS) entry which is preliminary data.</text>
</comment>
<evidence type="ECO:0000313" key="1">
    <source>
        <dbReference type="EMBL" id="TCK29225.1"/>
    </source>
</evidence>
<keyword evidence="2" id="KW-1185">Reference proteome</keyword>
<accession>A0A4R1I662</accession>
<dbReference type="EMBL" id="SMFY01000002">
    <property type="protein sequence ID" value="TCK29225.1"/>
    <property type="molecule type" value="Genomic_DNA"/>
</dbReference>
<sequence>MPAPKLCGYGQKRPLSLFMATVAASGDRKSATDNEATRPVVQRETQLGAEHKAARADWRVKSAAWAAEKRKIENNAKIGLEERQERLMGIGPEPVEPIRPLILVADITSDGLTKNMPALQGSLGLFTAEGSMFTGGHAMTDDNRRRTAALLSEAWDGSPIKRVRAGDGVSIFNGRRLAIHIMIQPGGAADFLGSEALLDQGLLSRFLVASPESLAGTRFHRDVPSDVDATIRHYSAHLLRLLEAKPALLPPEYIVNELNPRELPIGKEACSVWIEFHDRIEGLVGAEGPLALIRGFAAKAAENAARIAGVLTIVEDIDAPEIGGEAMRNAMQLMDWYVQELLRLKGAAPVDARIETALNLLKWLKKEGGDVGFSRILTHGPHGLRSKHKAEEALVVLVEHGWVEEISTRPRRLRLTAGAQ</sequence>